<dbReference type="AlphaFoldDB" id="A0A161VKT8"/>
<keyword evidence="3" id="KW-1185">Reference proteome</keyword>
<dbReference type="InterPro" id="IPR051053">
    <property type="entry name" value="ECH/Chromodomain_protein"/>
</dbReference>
<gene>
    <name evidence="2" type="ORF">CT0861_07338</name>
</gene>
<name>A0A161VKT8_9PEZI</name>
<dbReference type="SUPFAM" id="SSF52096">
    <property type="entry name" value="ClpP/crotonase"/>
    <property type="match status" value="1"/>
</dbReference>
<comment type="similarity">
    <text evidence="1">Belongs to the enoyl-CoA hydratase/isomerase family.</text>
</comment>
<dbReference type="InterPro" id="IPR029045">
    <property type="entry name" value="ClpP/crotonase-like_dom_sf"/>
</dbReference>
<dbReference type="PANTHER" id="PTHR43684">
    <property type="match status" value="1"/>
</dbReference>
<protein>
    <submittedName>
        <fullName evidence="2">Enoyl-CoA hydratase/isomerase family protein</fullName>
    </submittedName>
</protein>
<dbReference type="Pfam" id="PF00378">
    <property type="entry name" value="ECH_1"/>
    <property type="match status" value="1"/>
</dbReference>
<reference evidence="2 3" key="1">
    <citation type="submission" date="2015-06" db="EMBL/GenBank/DDBJ databases">
        <title>Survival trade-offs in plant roots during colonization by closely related pathogenic and mutualistic fungi.</title>
        <authorList>
            <person name="Hacquard S."/>
            <person name="Kracher B."/>
            <person name="Hiruma K."/>
            <person name="Weinman A."/>
            <person name="Muench P."/>
            <person name="Garrido Oter R."/>
            <person name="Ver Loren van Themaat E."/>
            <person name="Dallerey J.-F."/>
            <person name="Damm U."/>
            <person name="Henrissat B."/>
            <person name="Lespinet O."/>
            <person name="Thon M."/>
            <person name="Kemen E."/>
            <person name="McHardy A.C."/>
            <person name="Schulze-Lefert P."/>
            <person name="O'Connell R.J."/>
        </authorList>
    </citation>
    <scope>NUCLEOTIDE SEQUENCE [LARGE SCALE GENOMIC DNA]</scope>
    <source>
        <strain evidence="2 3">0861</strain>
    </source>
</reference>
<dbReference type="Proteomes" id="UP000076552">
    <property type="component" value="Unassembled WGS sequence"/>
</dbReference>
<evidence type="ECO:0000313" key="3">
    <source>
        <dbReference type="Proteomes" id="UP000076552"/>
    </source>
</evidence>
<evidence type="ECO:0000256" key="1">
    <source>
        <dbReference type="ARBA" id="ARBA00005254"/>
    </source>
</evidence>
<dbReference type="STRING" id="708197.A0A161VKT8"/>
<keyword evidence="2" id="KW-0413">Isomerase</keyword>
<accession>A0A161VKT8</accession>
<comment type="caution">
    <text evidence="2">The sequence shown here is derived from an EMBL/GenBank/DDBJ whole genome shotgun (WGS) entry which is preliminary data.</text>
</comment>
<evidence type="ECO:0000313" key="2">
    <source>
        <dbReference type="EMBL" id="KZL71655.1"/>
    </source>
</evidence>
<dbReference type="Gene3D" id="3.90.226.10">
    <property type="entry name" value="2-enoyl-CoA Hydratase, Chain A, domain 1"/>
    <property type="match status" value="1"/>
</dbReference>
<dbReference type="EMBL" id="LFIV01000068">
    <property type="protein sequence ID" value="KZL71655.1"/>
    <property type="molecule type" value="Genomic_DNA"/>
</dbReference>
<organism evidence="2 3">
    <name type="scientific">Colletotrichum tofieldiae</name>
    <dbReference type="NCBI Taxonomy" id="708197"/>
    <lineage>
        <taxon>Eukaryota</taxon>
        <taxon>Fungi</taxon>
        <taxon>Dikarya</taxon>
        <taxon>Ascomycota</taxon>
        <taxon>Pezizomycotina</taxon>
        <taxon>Sordariomycetes</taxon>
        <taxon>Hypocreomycetidae</taxon>
        <taxon>Glomerellales</taxon>
        <taxon>Glomerellaceae</taxon>
        <taxon>Colletotrichum</taxon>
        <taxon>Colletotrichum spaethianum species complex</taxon>
    </lineage>
</organism>
<proteinExistence type="inferred from homology"/>
<sequence length="251" mass="27364">MASILSNPSHKWRNIRVQGPDAFGVAVVFLDRAKERNALTVPMLEDMIKIFDLMDQDHRIKSIVVTGEGPIFCSGVDLRQGFGEIGETPGTHRDAGGQLALAVHRCRKPMIAAINGPAIGVGITMTLPMTIRVTSKTAKVAFAFVRLGIVADASSSFYLPRLIGYSRALHLFTTGGTYPASSPLLHDLFSEIVESPTEVLPRAIEIAKDIAVKSSQVSTYLTRELIWRGPSSPEEAHLLESAVMHRCFHST</sequence>
<dbReference type="GO" id="GO:0016853">
    <property type="term" value="F:isomerase activity"/>
    <property type="evidence" value="ECO:0007669"/>
    <property type="project" value="UniProtKB-KW"/>
</dbReference>
<dbReference type="PANTHER" id="PTHR43684:SF4">
    <property type="entry name" value="ENOYL-COA HYDRATASE_ISOMERASE FAMILY PROTEIN (AFU_ORTHOLOGUE AFUA_1G01890)"/>
    <property type="match status" value="1"/>
</dbReference>
<dbReference type="InterPro" id="IPR001753">
    <property type="entry name" value="Enoyl-CoA_hydra/iso"/>
</dbReference>
<dbReference type="CDD" id="cd06558">
    <property type="entry name" value="crotonase-like"/>
    <property type="match status" value="1"/>
</dbReference>